<organism evidence="7 8">
    <name type="scientific">Fusarium poae</name>
    <dbReference type="NCBI Taxonomy" id="36050"/>
    <lineage>
        <taxon>Eukaryota</taxon>
        <taxon>Fungi</taxon>
        <taxon>Dikarya</taxon>
        <taxon>Ascomycota</taxon>
        <taxon>Pezizomycotina</taxon>
        <taxon>Sordariomycetes</taxon>
        <taxon>Hypocreomycetidae</taxon>
        <taxon>Hypocreales</taxon>
        <taxon>Nectriaceae</taxon>
        <taxon>Fusarium</taxon>
    </lineage>
</organism>
<keyword evidence="4 6" id="KW-0472">Membrane</keyword>
<dbReference type="SUPFAM" id="SSF144083">
    <property type="entry name" value="Magnesium transport protein CorA, transmembrane region"/>
    <property type="match status" value="1"/>
</dbReference>
<accession>A0A1B8ADE8</accession>
<reference evidence="7 8" key="1">
    <citation type="submission" date="2016-06" db="EMBL/GenBank/DDBJ databases">
        <title>Living apart together: crosstalk between the core and supernumerary genomes in a fungal plant pathogen.</title>
        <authorList>
            <person name="Vanheule A."/>
            <person name="Audenaert K."/>
            <person name="Warris S."/>
            <person name="Van De Geest H."/>
            <person name="Schijlen E."/>
            <person name="Hofte M."/>
            <person name="De Saeger S."/>
            <person name="Haesaert G."/>
            <person name="Waalwijk C."/>
            <person name="Van Der Lee T."/>
        </authorList>
    </citation>
    <scope>NUCLEOTIDE SEQUENCE [LARGE SCALE GENOMIC DNA]</scope>
    <source>
        <strain evidence="7 8">2516</strain>
    </source>
</reference>
<gene>
    <name evidence="7" type="ORF">FPOA_10227</name>
</gene>
<evidence type="ECO:0000256" key="1">
    <source>
        <dbReference type="ARBA" id="ARBA00004141"/>
    </source>
</evidence>
<keyword evidence="2 6" id="KW-0812">Transmembrane</keyword>
<keyword evidence="5" id="KW-0175">Coiled coil</keyword>
<comment type="subcellular location">
    <subcellularLocation>
        <location evidence="1">Membrane</location>
        <topology evidence="1">Multi-pass membrane protein</topology>
    </subcellularLocation>
</comment>
<protein>
    <submittedName>
        <fullName evidence="7">Uncharacterized protein</fullName>
    </submittedName>
</protein>
<name>A0A1B8ADE8_FUSPO</name>
<comment type="caution">
    <text evidence="7">The sequence shown here is derived from an EMBL/GenBank/DDBJ whole genome shotgun (WGS) entry which is preliminary data.</text>
</comment>
<keyword evidence="8" id="KW-1185">Reference proteome</keyword>
<dbReference type="STRING" id="36050.A0A1B8ADE8"/>
<sequence length="492" mass="57309">MEDYLFRHYVDQCRVVKEETSYVEIFNYSDPFYNVCEEHPLPDDEFHNFVNQTGAFAPPENPRPDTKLLSGVRLIVQKNAKHPDTFLPKVISLPSEKYGSMVRAMNLPHRGIETNSVVGPFFWCAHDQDDDDPHLQIIHRKSDVLKKGRTRGWEMLLSHSFKTSITTGFIKGTPSSEIEKSLDHLKACADQVGHPILLPLIILTYDLSPENDEKQRKARHWLRRLENAVSLRNEVEEQEQYFQNGFIDIDGLSRDLVECHGNVMWKRPQAYEALVKEMEKAMETFRFVWITLCPDAEKQSEAERKHRKEIEKLHRSMVSRLDFYKVKLKGLENYIHITLERLKVQREALYNIMSQREARLNLEIAGEQRRIAHASKRDSTAMKTLSLMGALFLPGTYLASVFSMTFFDFAADADPVISVELWVYFAITIPVTAIIVFCWMFIDKRRQEQHKKDDADLEKNIDKMEKEIMFALRKRTMSKANTWNTVSPPPKP</sequence>
<evidence type="ECO:0000313" key="8">
    <source>
        <dbReference type="Proteomes" id="UP000091967"/>
    </source>
</evidence>
<keyword evidence="3 6" id="KW-1133">Transmembrane helix</keyword>
<dbReference type="Proteomes" id="UP000091967">
    <property type="component" value="Unassembled WGS sequence"/>
</dbReference>
<dbReference type="GO" id="GO:0016020">
    <property type="term" value="C:membrane"/>
    <property type="evidence" value="ECO:0007669"/>
    <property type="project" value="UniProtKB-SubCell"/>
</dbReference>
<feature type="coiled-coil region" evidence="5">
    <location>
        <begin position="447"/>
        <end position="474"/>
    </location>
</feature>
<feature type="transmembrane region" description="Helical" evidence="6">
    <location>
        <begin position="421"/>
        <end position="442"/>
    </location>
</feature>
<evidence type="ECO:0000256" key="2">
    <source>
        <dbReference type="ARBA" id="ARBA00022692"/>
    </source>
</evidence>
<feature type="transmembrane region" description="Helical" evidence="6">
    <location>
        <begin position="385"/>
        <end position="409"/>
    </location>
</feature>
<dbReference type="Gene3D" id="1.20.58.340">
    <property type="entry name" value="Magnesium transport protein CorA, transmembrane region"/>
    <property type="match status" value="1"/>
</dbReference>
<evidence type="ECO:0000256" key="3">
    <source>
        <dbReference type="ARBA" id="ARBA00022989"/>
    </source>
</evidence>
<evidence type="ECO:0000256" key="5">
    <source>
        <dbReference type="SAM" id="Coils"/>
    </source>
</evidence>
<evidence type="ECO:0000256" key="6">
    <source>
        <dbReference type="SAM" id="Phobius"/>
    </source>
</evidence>
<proteinExistence type="predicted"/>
<evidence type="ECO:0000256" key="4">
    <source>
        <dbReference type="ARBA" id="ARBA00023136"/>
    </source>
</evidence>
<dbReference type="OMA" id="MTFFNFQ"/>
<dbReference type="OrthoDB" id="2830640at2759"/>
<dbReference type="AlphaFoldDB" id="A0A1B8ADE8"/>
<evidence type="ECO:0000313" key="7">
    <source>
        <dbReference type="EMBL" id="OBS18500.1"/>
    </source>
</evidence>
<dbReference type="EMBL" id="LYXU01000004">
    <property type="protein sequence ID" value="OBS18500.1"/>
    <property type="molecule type" value="Genomic_DNA"/>
</dbReference>
<dbReference type="InterPro" id="IPR045863">
    <property type="entry name" value="CorA_TM1_TM2"/>
</dbReference>